<keyword evidence="1" id="KW-0175">Coiled coil</keyword>
<dbReference type="EMBL" id="CP065728">
    <property type="protein sequence ID" value="QPT44557.1"/>
    <property type="molecule type" value="Genomic_DNA"/>
</dbReference>
<protein>
    <submittedName>
        <fullName evidence="2">Uncharacterized protein</fullName>
    </submittedName>
</protein>
<dbReference type="OrthoDB" id="6717483at2"/>
<evidence type="ECO:0000313" key="2">
    <source>
        <dbReference type="EMBL" id="OBX49452.1"/>
    </source>
</evidence>
<evidence type="ECO:0000313" key="6">
    <source>
        <dbReference type="Proteomes" id="UP000092671"/>
    </source>
</evidence>
<evidence type="ECO:0000313" key="4">
    <source>
        <dbReference type="EMBL" id="QPT44557.1"/>
    </source>
</evidence>
<sequence>MTLSIDVLKKALPDKYKRGLSQEVLDNINQTLSDPDLHEVYRNNFMSYLTVLGDGKYKITDYLSAVKYCTHKLMGNSNIDSYIKTFPDRYGDMLARGLSAKEISSIVSIYNKGKLVNTIMEQSIIPSWVINQDLHQKAINVLADLMMNANSEKVRADSANSLLVHLKPPEVKKVELDIGVKANKEIDDMKNLLAQLSAKQKSLIDNGVVSVADVAHTKIVEAQYEELD</sequence>
<reference evidence="4 7" key="3">
    <citation type="submission" date="2020-12" db="EMBL/GenBank/DDBJ databases">
        <title>FDA dAtabase for Regulatory Grade micrObial Sequences (FDA-ARGOS): Supporting development and validation of Infectious Disease Dx tests.</title>
        <authorList>
            <person name="Sproer C."/>
            <person name="Gronow S."/>
            <person name="Severitt S."/>
            <person name="Schroder I."/>
            <person name="Tallon L."/>
            <person name="Sadzewicz L."/>
            <person name="Zhao X."/>
            <person name="Boylan J."/>
            <person name="Ott S."/>
            <person name="Bowen H."/>
            <person name="Vavikolanu K."/>
            <person name="Mehta A."/>
            <person name="Aluvathingal J."/>
            <person name="Nadendla S."/>
            <person name="Lowell S."/>
            <person name="Myers T."/>
            <person name="Yan Y."/>
            <person name="Sichtig H."/>
        </authorList>
    </citation>
    <scope>NUCLEOTIDE SEQUENCE [LARGE SCALE GENOMIC DNA]</scope>
    <source>
        <strain evidence="4 7">FDAARGOS_869</strain>
    </source>
</reference>
<evidence type="ECO:0000256" key="1">
    <source>
        <dbReference type="SAM" id="Coils"/>
    </source>
</evidence>
<keyword evidence="7" id="KW-1185">Reference proteome</keyword>
<proteinExistence type="predicted"/>
<feature type="coiled-coil region" evidence="1">
    <location>
        <begin position="179"/>
        <end position="206"/>
    </location>
</feature>
<dbReference type="EMBL" id="LXTW01000001">
    <property type="protein sequence ID" value="OBX88385.1"/>
    <property type="molecule type" value="Genomic_DNA"/>
</dbReference>
<dbReference type="EMBL" id="LZDN01000039">
    <property type="protein sequence ID" value="OBX49452.1"/>
    <property type="molecule type" value="Genomic_DNA"/>
</dbReference>
<gene>
    <name evidence="3" type="ORF">A7456_00540</name>
    <name evidence="2" type="ORF">A9Z60_03525</name>
    <name evidence="4" type="ORF">I6G26_11100</name>
</gene>
<reference evidence="2 6" key="2">
    <citation type="submission" date="2016-06" db="EMBL/GenBank/DDBJ databases">
        <title>Draft genome of Moraxella nonliquefaciens CCUG 60284.</title>
        <authorList>
            <person name="Salva-Serra F."/>
            <person name="Engstrom-Jakobsson H."/>
            <person name="Thorell K."/>
            <person name="Gonzales-Siles L."/>
            <person name="Karlsson R."/>
            <person name="Boulund F."/>
            <person name="Engstrand L."/>
            <person name="Kristiansson E."/>
            <person name="Moore E."/>
        </authorList>
    </citation>
    <scope>NUCLEOTIDE SEQUENCE [LARGE SCALE GENOMIC DNA]</scope>
    <source>
        <strain evidence="2 6">CCUG 60284</strain>
    </source>
</reference>
<evidence type="ECO:0000313" key="7">
    <source>
        <dbReference type="Proteomes" id="UP000594834"/>
    </source>
</evidence>
<dbReference type="AlphaFoldDB" id="A0A1B8PIE1"/>
<name>A0A1B8PIE1_MORNO</name>
<dbReference type="RefSeq" id="WP_066893670.1">
    <property type="nucleotide sequence ID" value="NZ_CP065728.1"/>
</dbReference>
<dbReference type="Proteomes" id="UP000092575">
    <property type="component" value="Unassembled WGS sequence"/>
</dbReference>
<dbReference type="Proteomes" id="UP000092671">
    <property type="component" value="Unassembled WGS sequence"/>
</dbReference>
<evidence type="ECO:0000313" key="5">
    <source>
        <dbReference type="Proteomes" id="UP000092575"/>
    </source>
</evidence>
<organism evidence="2 6">
    <name type="scientific">Moraxella nonliquefaciens</name>
    <dbReference type="NCBI Taxonomy" id="478"/>
    <lineage>
        <taxon>Bacteria</taxon>
        <taxon>Pseudomonadati</taxon>
        <taxon>Pseudomonadota</taxon>
        <taxon>Gammaproteobacteria</taxon>
        <taxon>Moraxellales</taxon>
        <taxon>Moraxellaceae</taxon>
        <taxon>Moraxella</taxon>
    </lineage>
</organism>
<accession>A0A1B8PIE1</accession>
<dbReference type="STRING" id="478.A7456_00540"/>
<dbReference type="Proteomes" id="UP000594834">
    <property type="component" value="Chromosome"/>
</dbReference>
<reference evidence="3 5" key="1">
    <citation type="submission" date="2016-05" db="EMBL/GenBank/DDBJ databases">
        <title>Draft genome sequence of Moraxella nonliquefaciens CCUG 348T.</title>
        <authorList>
            <person name="Salva-Serra F."/>
            <person name="Engstrom-Jakobsson H."/>
            <person name="Thorell K."/>
            <person name="Gonzales-Siles L."/>
            <person name="Karlsson R."/>
            <person name="Boulund F."/>
            <person name="Engstrand L."/>
            <person name="Kristiansson E."/>
            <person name="Moore E."/>
        </authorList>
    </citation>
    <scope>NUCLEOTIDE SEQUENCE [LARGE SCALE GENOMIC DNA]</scope>
    <source>
        <strain evidence="3 5">CCUG 348</strain>
    </source>
</reference>
<evidence type="ECO:0000313" key="3">
    <source>
        <dbReference type="EMBL" id="OBX88385.1"/>
    </source>
</evidence>